<feature type="domain" description="Bacterial bifunctional deaminase-reductase C-terminal" evidence="1">
    <location>
        <begin position="4"/>
        <end position="179"/>
    </location>
</feature>
<dbReference type="InterPro" id="IPR024072">
    <property type="entry name" value="DHFR-like_dom_sf"/>
</dbReference>
<dbReference type="Pfam" id="PF01872">
    <property type="entry name" value="RibD_C"/>
    <property type="match status" value="1"/>
</dbReference>
<dbReference type="GO" id="GO:0008703">
    <property type="term" value="F:5-amino-6-(5-phosphoribosylamino)uracil reductase activity"/>
    <property type="evidence" value="ECO:0007669"/>
    <property type="project" value="InterPro"/>
</dbReference>
<dbReference type="OrthoDB" id="7342392at2"/>
<name>A0A4Z1E2P8_9MICO</name>
<sequence>MGILTVEQIVSADGFAAGADGGLGFTEVVPFGDESDADSPQLRWLGTVDAILLGRSTYELFASYWPTADPAVDATAGPMAALPKHVVSRTLEHAPWGAGQAEVLRGGAVAAATAMRERYASTVVWGSLRLSEALLGAGLVDELRLRIVPVLLGAGRTFVPPNLGARALRLEDVERYDTGHLTVTYRVAQGGDAR</sequence>
<dbReference type="EMBL" id="RHPJ01000002">
    <property type="protein sequence ID" value="TGO04982.1"/>
    <property type="molecule type" value="Genomic_DNA"/>
</dbReference>
<dbReference type="PANTHER" id="PTHR38011:SF11">
    <property type="entry name" value="2,5-DIAMINO-6-RIBOSYLAMINO-4(3H)-PYRIMIDINONE 5'-PHOSPHATE REDUCTASE"/>
    <property type="match status" value="1"/>
</dbReference>
<dbReference type="SUPFAM" id="SSF53597">
    <property type="entry name" value="Dihydrofolate reductase-like"/>
    <property type="match status" value="1"/>
</dbReference>
<dbReference type="InterPro" id="IPR002734">
    <property type="entry name" value="RibDG_C"/>
</dbReference>
<dbReference type="InterPro" id="IPR050765">
    <property type="entry name" value="Riboflavin_Biosynth_HTPR"/>
</dbReference>
<dbReference type="AlphaFoldDB" id="A0A4Z1E2P8"/>
<evidence type="ECO:0000313" key="3">
    <source>
        <dbReference type="Proteomes" id="UP000297318"/>
    </source>
</evidence>
<dbReference type="PANTHER" id="PTHR38011">
    <property type="entry name" value="DIHYDROFOLATE REDUCTASE FAMILY PROTEIN (AFU_ORTHOLOGUE AFUA_8G06820)"/>
    <property type="match status" value="1"/>
</dbReference>
<dbReference type="Gene3D" id="3.40.430.10">
    <property type="entry name" value="Dihydrofolate Reductase, subunit A"/>
    <property type="match status" value="1"/>
</dbReference>
<evidence type="ECO:0000313" key="2">
    <source>
        <dbReference type="EMBL" id="TGO04982.1"/>
    </source>
</evidence>
<dbReference type="RefSeq" id="WP_158292569.1">
    <property type="nucleotide sequence ID" value="NZ_RHPJ01000002.1"/>
</dbReference>
<reference evidence="2 3" key="1">
    <citation type="submission" date="2018-11" db="EMBL/GenBank/DDBJ databases">
        <title>Complete genome sequencing of the Actinobacteria Serinibacter sp. K3-2.</title>
        <authorList>
            <person name="Rakitin A.L."/>
            <person name="Beletsky A.V."/>
            <person name="Mardanov A.V."/>
            <person name="Ravin N.V."/>
            <person name="Gromova A.S."/>
            <person name="Filippova S.N."/>
            <person name="Gal'Chenko V.F."/>
        </authorList>
    </citation>
    <scope>NUCLEOTIDE SEQUENCE [LARGE SCALE GENOMIC DNA]</scope>
    <source>
        <strain evidence="2 3">K3-2</strain>
    </source>
</reference>
<organism evidence="2 3">
    <name type="scientific">Serinibacter arcticus</name>
    <dbReference type="NCBI Taxonomy" id="1655435"/>
    <lineage>
        <taxon>Bacteria</taxon>
        <taxon>Bacillati</taxon>
        <taxon>Actinomycetota</taxon>
        <taxon>Actinomycetes</taxon>
        <taxon>Micrococcales</taxon>
        <taxon>Beutenbergiaceae</taxon>
        <taxon>Serinibacter</taxon>
    </lineage>
</organism>
<proteinExistence type="predicted"/>
<keyword evidence="3" id="KW-1185">Reference proteome</keyword>
<accession>A0A4Z1E2P8</accession>
<protein>
    <submittedName>
        <fullName evidence="2">Dihydrofolate reductase</fullName>
    </submittedName>
</protein>
<dbReference type="GO" id="GO:0009231">
    <property type="term" value="P:riboflavin biosynthetic process"/>
    <property type="evidence" value="ECO:0007669"/>
    <property type="project" value="InterPro"/>
</dbReference>
<evidence type="ECO:0000259" key="1">
    <source>
        <dbReference type="Pfam" id="PF01872"/>
    </source>
</evidence>
<comment type="caution">
    <text evidence="2">The sequence shown here is derived from an EMBL/GenBank/DDBJ whole genome shotgun (WGS) entry which is preliminary data.</text>
</comment>
<gene>
    <name evidence="2" type="ORF">SERN_0986</name>
</gene>
<dbReference type="Proteomes" id="UP000297318">
    <property type="component" value="Unassembled WGS sequence"/>
</dbReference>